<gene>
    <name evidence="2" type="primary">Contig1688.g1833</name>
    <name evidence="2" type="ORF">STYLEM_2206</name>
</gene>
<evidence type="ECO:0000313" key="2">
    <source>
        <dbReference type="EMBL" id="CDW73230.1"/>
    </source>
</evidence>
<dbReference type="EMBL" id="CCKQ01002140">
    <property type="protein sequence ID" value="CDW73230.1"/>
    <property type="molecule type" value="Genomic_DNA"/>
</dbReference>
<dbReference type="Proteomes" id="UP000039865">
    <property type="component" value="Unassembled WGS sequence"/>
</dbReference>
<keyword evidence="1" id="KW-0812">Transmembrane</keyword>
<organism evidence="2 3">
    <name type="scientific">Stylonychia lemnae</name>
    <name type="common">Ciliate</name>
    <dbReference type="NCBI Taxonomy" id="5949"/>
    <lineage>
        <taxon>Eukaryota</taxon>
        <taxon>Sar</taxon>
        <taxon>Alveolata</taxon>
        <taxon>Ciliophora</taxon>
        <taxon>Intramacronucleata</taxon>
        <taxon>Spirotrichea</taxon>
        <taxon>Stichotrichia</taxon>
        <taxon>Sporadotrichida</taxon>
        <taxon>Oxytrichidae</taxon>
        <taxon>Stylonychinae</taxon>
        <taxon>Stylonychia</taxon>
    </lineage>
</organism>
<keyword evidence="1" id="KW-1133">Transmembrane helix</keyword>
<keyword evidence="3" id="KW-1185">Reference proteome</keyword>
<reference evidence="2 3" key="1">
    <citation type="submission" date="2014-06" db="EMBL/GenBank/DDBJ databases">
        <authorList>
            <person name="Swart Estienne"/>
        </authorList>
    </citation>
    <scope>NUCLEOTIDE SEQUENCE [LARGE SCALE GENOMIC DNA]</scope>
    <source>
        <strain evidence="2 3">130c</strain>
    </source>
</reference>
<keyword evidence="1" id="KW-0472">Membrane</keyword>
<feature type="transmembrane region" description="Helical" evidence="1">
    <location>
        <begin position="89"/>
        <end position="109"/>
    </location>
</feature>
<dbReference type="AlphaFoldDB" id="A0A077ZV97"/>
<accession>A0A077ZV97</accession>
<dbReference type="InParanoid" id="A0A077ZV97"/>
<feature type="transmembrane region" description="Helical" evidence="1">
    <location>
        <begin position="129"/>
        <end position="150"/>
    </location>
</feature>
<evidence type="ECO:0000313" key="3">
    <source>
        <dbReference type="Proteomes" id="UP000039865"/>
    </source>
</evidence>
<evidence type="ECO:0008006" key="4">
    <source>
        <dbReference type="Google" id="ProtNLM"/>
    </source>
</evidence>
<name>A0A077ZV97_STYLE</name>
<protein>
    <recommendedName>
        <fullName evidence="4">Transmembrane protein</fullName>
    </recommendedName>
</protein>
<proteinExistence type="predicted"/>
<evidence type="ECO:0000256" key="1">
    <source>
        <dbReference type="SAM" id="Phobius"/>
    </source>
</evidence>
<sequence length="290" mass="34295">MFIYTYNWIGLYLYYNDLYYPTDTQEYVDQIFDMLGIAASNALIVYFCFEMRVVYLKFESTSLNLTEIILWDNQELKTEQLPSRKFKAIVIWVLFLFLYQLTEIFIKVIMRNIISDEFLLWRDDVYTTIILLFYNVEEFLIGITMLYLFYHQSKLNLRTRSGTSASMFDEREEDSQNIIDLLNVSRNATVMFGNQNDKQNINHKDTKQIQQNLQYPINLSNNPQGIYSVQTSQQRTKLVALPQSPDSDDEYENSISLLSDFQKFLNSQLSGRSIKVSSKRQLQKQQSQIN</sequence>
<feature type="transmembrane region" description="Helical" evidence="1">
    <location>
        <begin position="31"/>
        <end position="49"/>
    </location>
</feature>